<dbReference type="EMBL" id="BRXU01000007">
    <property type="protein sequence ID" value="GLC52879.1"/>
    <property type="molecule type" value="Genomic_DNA"/>
</dbReference>
<name>A0A9W6BIQ1_9CHLO</name>
<evidence type="ECO:0000313" key="1">
    <source>
        <dbReference type="EMBL" id="GLC52879.1"/>
    </source>
</evidence>
<evidence type="ECO:0000313" key="2">
    <source>
        <dbReference type="Proteomes" id="UP001165080"/>
    </source>
</evidence>
<protein>
    <submittedName>
        <fullName evidence="1">Uncharacterized protein</fullName>
    </submittedName>
</protein>
<reference evidence="1 2" key="1">
    <citation type="journal article" date="2023" name="Commun. Biol.">
        <title>Reorganization of the ancestral sex-determining regions during the evolution of trioecy in Pleodorina starrii.</title>
        <authorList>
            <person name="Takahashi K."/>
            <person name="Suzuki S."/>
            <person name="Kawai-Toyooka H."/>
            <person name="Yamamoto K."/>
            <person name="Hamaji T."/>
            <person name="Ootsuki R."/>
            <person name="Yamaguchi H."/>
            <person name="Kawachi M."/>
            <person name="Higashiyama T."/>
            <person name="Nozaki H."/>
        </authorList>
    </citation>
    <scope>NUCLEOTIDE SEQUENCE [LARGE SCALE GENOMIC DNA]</scope>
    <source>
        <strain evidence="1 2">NIES-4479</strain>
    </source>
</reference>
<organism evidence="1 2">
    <name type="scientific">Pleodorina starrii</name>
    <dbReference type="NCBI Taxonomy" id="330485"/>
    <lineage>
        <taxon>Eukaryota</taxon>
        <taxon>Viridiplantae</taxon>
        <taxon>Chlorophyta</taxon>
        <taxon>core chlorophytes</taxon>
        <taxon>Chlorophyceae</taxon>
        <taxon>CS clade</taxon>
        <taxon>Chlamydomonadales</taxon>
        <taxon>Volvocaceae</taxon>
        <taxon>Pleodorina</taxon>
    </lineage>
</organism>
<proteinExistence type="predicted"/>
<dbReference type="Proteomes" id="UP001165080">
    <property type="component" value="Unassembled WGS sequence"/>
</dbReference>
<keyword evidence="2" id="KW-1185">Reference proteome</keyword>
<comment type="caution">
    <text evidence="1">The sequence shown here is derived from an EMBL/GenBank/DDBJ whole genome shotgun (WGS) entry which is preliminary data.</text>
</comment>
<gene>
    <name evidence="1" type="primary">PLEST002486</name>
    <name evidence="1" type="ORF">PLESTB_000683900</name>
</gene>
<dbReference type="AlphaFoldDB" id="A0A9W6BIQ1"/>
<sequence>MCCLRIFVVPANGSLALCNLRLEGTILPSTYPLPAASFLALSAFNLTAALDRRAPGQPPPLQLANLVIVTPSFPVLSLYQAFACGLSPSPNFTVTPTSLVVHRFTTSTAYIQNVTLTCSTTAAATSPSTAPLPFPSCLAVKAASGGELLGAITTINSMAEIAKTESGLVPLVAYFFLEGDISLLETSATQQRSPQVIVSTATFVLAGRPDGTTVLDLHGTADLIAVSAGASVELRHLVLRNAPLGPPTEALLAFLRMFLWTFSFRRQIYGSTRQTTLTVTNVTLEVPREELALWFHDILGLDKVPEGLQADLCVCNATRFMHTEKAEVEVAQVPGRGPSMLWKTGSSLTSSYTIRNILLTLDDGVSWCSSNSGAPLPVTGSLMAPLVSSPPTGNGSSSSATQQPAAECSGRICSVMSRPSLCLLVPEGVCGLAVNLARADTLVSGAAGSSINAPTVSSGPVDSWTLEPDLLRKDVVYLRVARSLGLGTTSWLWSPGMITRPSTLMGSFTMPVALDVALLPGAVVLPNTTSGIFNASLTIRAIILVNLPAAGEYSVSVPSLPTSRPPQPAIPPPPPGPAAEFAMAPQSLPLRRLMQQRGSPWDSSGSSSIGGTERVCRLAAGGRVLQQELGNGASTNPTDTLTRGLDPAMTNFTSCLWTINFNRREASARQKLLASPSSNGSLGSTIDPRRPMGLPYVFLDSVVAVIPQPELDLLVWVWATNSTDAATAPGLADQLVQMLAASRLSLESAATVSRAAVENITVTSLDAGNPVHIETKAVSGEQKL</sequence>
<accession>A0A9W6BIQ1</accession>